<gene>
    <name evidence="2" type="ORF">GCM10010451_42980</name>
</gene>
<evidence type="ECO:0000313" key="3">
    <source>
        <dbReference type="Proteomes" id="UP001501866"/>
    </source>
</evidence>
<accession>A0ABP6PSJ1</accession>
<dbReference type="EMBL" id="BAAAUH010000034">
    <property type="protein sequence ID" value="GAA3188867.1"/>
    <property type="molecule type" value="Genomic_DNA"/>
</dbReference>
<proteinExistence type="predicted"/>
<keyword evidence="1" id="KW-0812">Transmembrane</keyword>
<dbReference type="Proteomes" id="UP001501866">
    <property type="component" value="Unassembled WGS sequence"/>
</dbReference>
<reference evidence="3" key="1">
    <citation type="journal article" date="2019" name="Int. J. Syst. Evol. Microbiol.">
        <title>The Global Catalogue of Microorganisms (GCM) 10K type strain sequencing project: providing services to taxonomists for standard genome sequencing and annotation.</title>
        <authorList>
            <consortium name="The Broad Institute Genomics Platform"/>
            <consortium name="The Broad Institute Genome Sequencing Center for Infectious Disease"/>
            <person name="Wu L."/>
            <person name="Ma J."/>
        </authorList>
    </citation>
    <scope>NUCLEOTIDE SEQUENCE [LARGE SCALE GENOMIC DNA]</scope>
    <source>
        <strain evidence="3">JCM 9095</strain>
    </source>
</reference>
<protein>
    <submittedName>
        <fullName evidence="2">Uncharacterized protein</fullName>
    </submittedName>
</protein>
<keyword evidence="1" id="KW-1133">Transmembrane helix</keyword>
<evidence type="ECO:0000313" key="2">
    <source>
        <dbReference type="EMBL" id="GAA3188867.1"/>
    </source>
</evidence>
<evidence type="ECO:0000256" key="1">
    <source>
        <dbReference type="SAM" id="Phobius"/>
    </source>
</evidence>
<organism evidence="2 3">
    <name type="scientific">Streptomyces virens</name>
    <dbReference type="NCBI Taxonomy" id="285572"/>
    <lineage>
        <taxon>Bacteria</taxon>
        <taxon>Bacillati</taxon>
        <taxon>Actinomycetota</taxon>
        <taxon>Actinomycetes</taxon>
        <taxon>Kitasatosporales</taxon>
        <taxon>Streptomycetaceae</taxon>
        <taxon>Streptomyces</taxon>
    </lineage>
</organism>
<feature type="transmembrane region" description="Helical" evidence="1">
    <location>
        <begin position="61"/>
        <end position="81"/>
    </location>
</feature>
<keyword evidence="3" id="KW-1185">Reference proteome</keyword>
<keyword evidence="1" id="KW-0472">Membrane</keyword>
<sequence length="84" mass="9225">MRSTMKVRCARSGCSSEKTGVPRRRGALGRRLSRTGARCGRVTCEVGRWLLRRRRIAADQFLRGACYGAGTAAVGLLAVWAQTR</sequence>
<name>A0ABP6PSJ1_9ACTN</name>
<comment type="caution">
    <text evidence="2">The sequence shown here is derived from an EMBL/GenBank/DDBJ whole genome shotgun (WGS) entry which is preliminary data.</text>
</comment>